<dbReference type="AlphaFoldDB" id="A0A7Y4G3N4"/>
<organism evidence="1 2">
    <name type="scientific">Vibrio splendidus</name>
    <dbReference type="NCBI Taxonomy" id="29497"/>
    <lineage>
        <taxon>Bacteria</taxon>
        <taxon>Pseudomonadati</taxon>
        <taxon>Pseudomonadota</taxon>
        <taxon>Gammaproteobacteria</taxon>
        <taxon>Vibrionales</taxon>
        <taxon>Vibrionaceae</taxon>
        <taxon>Vibrio</taxon>
    </lineage>
</organism>
<comment type="caution">
    <text evidence="1">The sequence shown here is derived from an EMBL/GenBank/DDBJ whole genome shotgun (WGS) entry which is preliminary data.</text>
</comment>
<name>A0A7Y4G3N4_VIBSP</name>
<accession>A0A7Y4G3N4</accession>
<reference evidence="1 2" key="1">
    <citation type="submission" date="2019-09" db="EMBL/GenBank/DDBJ databases">
        <title>Draft genome sequencing and comparative genomics of hatchery-associated Vibrios.</title>
        <authorList>
            <person name="Kehlet-Delgado H."/>
            <person name="Mueller R.S."/>
        </authorList>
    </citation>
    <scope>NUCLEOTIDE SEQUENCE [LARGE SCALE GENOMIC DNA]</scope>
    <source>
        <strain evidence="1 2">99-70-13A3</strain>
    </source>
</reference>
<proteinExistence type="predicted"/>
<protein>
    <submittedName>
        <fullName evidence="1">Uncharacterized protein</fullName>
    </submittedName>
</protein>
<dbReference type="NCBIfam" id="TIGR03660">
    <property type="entry name" value="T1SS_rpt_143"/>
    <property type="match status" value="3"/>
</dbReference>
<sequence>MPNQSADGATITEFSFGGIVKTLDQSIVGEQQFSFTEGELFITLQGQVRFEPNRDLDHSASEDIVKSIVVTSSDFDNDPVTSTVTLTITDGDIPTIDAVPSVTLSETNLADGSAPSGSAVSQTETITFTNQSDDVVRFRLEPTEFNTNDALKSNGLAVELREDPQGSGQYIGFTTSSSNVETTVFTLDFNSGTLGEYTFTLIEALDHQDARGNNDLSFNLPVYAVDSDGDDSLVSQLGVTIGDDVQIMLDGKLDIVEPNLADGTVTTSIFDVMPNQSADGATVTQFTYDGQFRTLDQNENGEQQFSFTEGELFITLQGEVRFEPNRDLDHKLNEDIVKSIVVTSSDSDNDVLTSTVTLTITDGDIPTIDTVPSVTLSETNLSDGSAPSGSAVSSTQTITFTNQSDDVTSFRIEPTEFNIGGALTSNGLAVELKADPTTPGGYIGYVTDGSNVETNVFTISFSDTNLGQYTFTLLEALDHVDGLVKNDLSFDLPVYAVDSDGDDSLVSQLNVTIGDDVQVMQNQALNIIEPTVADLAAGTPTTATVDVMPSQSADGATITQFIYDNGAVITLDQNDTGEQKFVFAEGSLFITLQGEVRFEPNRNLDHTLSEDIVKSIVVTSSDLDNDVVTSTVTLTITDGDIPTIDAVPSVTLSETNLADGSTPSGGAVSQTETITFTNQSDDVASFRIEPTEFNVGGALKSNGFAVEIKEDSANPGTYIGFITDGSGAEIPVFTIAFSTSTLGEYTFTLLEALDHVDGLANNSLSFDLPVYAVDSDGDDSLVSQLNVTIGDDVQIMQDGTLDITEPNLADGTITTNTIDVMPNQSADGATITEFSFGGIVKT</sequence>
<evidence type="ECO:0000313" key="2">
    <source>
        <dbReference type="Proteomes" id="UP000519158"/>
    </source>
</evidence>
<dbReference type="EMBL" id="VTXL01000041">
    <property type="protein sequence ID" value="NOJ15859.1"/>
    <property type="molecule type" value="Genomic_DNA"/>
</dbReference>
<evidence type="ECO:0000313" key="1">
    <source>
        <dbReference type="EMBL" id="NOJ15859.1"/>
    </source>
</evidence>
<feature type="non-terminal residue" evidence="1">
    <location>
        <position position="842"/>
    </location>
</feature>
<dbReference type="Proteomes" id="UP000519158">
    <property type="component" value="Unassembled WGS sequence"/>
</dbReference>
<gene>
    <name evidence="1" type="ORF">F0234_24320</name>
</gene>
<dbReference type="InterPro" id="IPR019959">
    <property type="entry name" value="T1SS-143_rpt-cont_dom"/>
</dbReference>